<sequence length="62" mass="7161">MNTCFCRADNYYRLQAQTGFGDVCKALLTYFVRSECFYAPRSHFLLKNIVFPTSVLLVTVEV</sequence>
<dbReference type="EMBL" id="CCYD01000261">
    <property type="protein sequence ID" value="CEG37043.1"/>
    <property type="molecule type" value="Genomic_DNA"/>
</dbReference>
<protein>
    <submittedName>
        <fullName evidence="1">Uncharacterized protein</fullName>
    </submittedName>
</protein>
<accession>A0A0N7L3W9</accession>
<proteinExistence type="predicted"/>
<reference evidence="2" key="1">
    <citation type="submission" date="2014-09" db="EMBL/GenBank/DDBJ databases">
        <authorList>
            <person name="Sharma Rahul"/>
            <person name="Thines Marco"/>
        </authorList>
    </citation>
    <scope>NUCLEOTIDE SEQUENCE [LARGE SCALE GENOMIC DNA]</scope>
</reference>
<dbReference type="RefSeq" id="XP_036263023.1">
    <property type="nucleotide sequence ID" value="XM_036407312.1"/>
</dbReference>
<evidence type="ECO:0000313" key="2">
    <source>
        <dbReference type="Proteomes" id="UP000054928"/>
    </source>
</evidence>
<dbReference type="AlphaFoldDB" id="A0A0N7L3W9"/>
<name>A0A0N7L3W9_PLAHL</name>
<evidence type="ECO:0000313" key="1">
    <source>
        <dbReference type="EMBL" id="CEG37043.1"/>
    </source>
</evidence>
<dbReference type="Proteomes" id="UP000054928">
    <property type="component" value="Unassembled WGS sequence"/>
</dbReference>
<keyword evidence="2" id="KW-1185">Reference proteome</keyword>
<organism evidence="1 2">
    <name type="scientific">Plasmopara halstedii</name>
    <name type="common">Downy mildew of sunflower</name>
    <dbReference type="NCBI Taxonomy" id="4781"/>
    <lineage>
        <taxon>Eukaryota</taxon>
        <taxon>Sar</taxon>
        <taxon>Stramenopiles</taxon>
        <taxon>Oomycota</taxon>
        <taxon>Peronosporomycetes</taxon>
        <taxon>Peronosporales</taxon>
        <taxon>Peronosporaceae</taxon>
        <taxon>Plasmopara</taxon>
    </lineage>
</organism>
<dbReference type="GeneID" id="59052846"/>